<dbReference type="EMBL" id="CP036274">
    <property type="protein sequence ID" value="QDU30512.1"/>
    <property type="molecule type" value="Genomic_DNA"/>
</dbReference>
<reference evidence="2 3" key="1">
    <citation type="submission" date="2019-02" db="EMBL/GenBank/DDBJ databases">
        <title>Deep-cultivation of Planctomycetes and their phenomic and genomic characterization uncovers novel biology.</title>
        <authorList>
            <person name="Wiegand S."/>
            <person name="Jogler M."/>
            <person name="Boedeker C."/>
            <person name="Pinto D."/>
            <person name="Vollmers J."/>
            <person name="Rivas-Marin E."/>
            <person name="Kohn T."/>
            <person name="Peeters S.H."/>
            <person name="Heuer A."/>
            <person name="Rast P."/>
            <person name="Oberbeckmann S."/>
            <person name="Bunk B."/>
            <person name="Jeske O."/>
            <person name="Meyerdierks A."/>
            <person name="Storesund J.E."/>
            <person name="Kallscheuer N."/>
            <person name="Luecker S."/>
            <person name="Lage O.M."/>
            <person name="Pohl T."/>
            <person name="Merkel B.J."/>
            <person name="Hornburger P."/>
            <person name="Mueller R.-W."/>
            <person name="Bruemmer F."/>
            <person name="Labrenz M."/>
            <person name="Spormann A.M."/>
            <person name="Op den Camp H."/>
            <person name="Overmann J."/>
            <person name="Amann R."/>
            <person name="Jetten M.S.M."/>
            <person name="Mascher T."/>
            <person name="Medema M.H."/>
            <person name="Devos D.P."/>
            <person name="Kaster A.-K."/>
            <person name="Ovreas L."/>
            <person name="Rohde M."/>
            <person name="Galperin M.Y."/>
            <person name="Jogler C."/>
        </authorList>
    </citation>
    <scope>NUCLEOTIDE SEQUENCE [LARGE SCALE GENOMIC DNA]</scope>
    <source>
        <strain evidence="2 3">ETA_A8</strain>
    </source>
</reference>
<sequence precursor="true">MPTTFARSLWLVVFLISGVWQTNFAQEATPWPPPLKGATKGTAVVEDKSFLDVPEKVAELAAQAGSAKFVMAKTPPRVEIALHEQLGTEAATRRLWSSWGDIGIAKDGNVYVAIGDHGNDVGGDARCFIYRWDPKVSQLTQIVDMNQVIPPKMGQPAWSKVHAKVDEGPDGMIYFSCTLNDGNRAKLPTHGFHDGLPGGQVYRWDPKTGKTSVFASLPPRRCTATSILDQERNLWWCNLESGEGNALWCLDMKTGKPVYQGEDKSVGFNRNFALGNDGTIYFNGELNGEDAPIMRLNLADKVIHKTNSVFKGSPGMRCTTRETKDHQIYGITYKNTQLFRYDTRKDELEMLGSDWLAGSYVAVCELSPDEKYMYYLPGAHGKAWLDGTPVIQYEIATRTQKVIAFLAPTLNKELEYVPGGTYGIKLSPDGSVLYVNFNGHPADRLRPAKMKPIGFGLTSFAAIHIPASER</sequence>
<evidence type="ECO:0000313" key="3">
    <source>
        <dbReference type="Proteomes" id="UP000315017"/>
    </source>
</evidence>
<evidence type="ECO:0000313" key="2">
    <source>
        <dbReference type="EMBL" id="QDU30512.1"/>
    </source>
</evidence>
<name>A0A517YJX7_9BACT</name>
<dbReference type="SUPFAM" id="SSF50969">
    <property type="entry name" value="YVTN repeat-like/Quinoprotein amine dehydrogenase"/>
    <property type="match status" value="1"/>
</dbReference>
<protein>
    <submittedName>
        <fullName evidence="2">Uncharacterized protein</fullName>
    </submittedName>
</protein>
<gene>
    <name evidence="2" type="ORF">ETAA8_56570</name>
</gene>
<organism evidence="2 3">
    <name type="scientific">Anatilimnocola aggregata</name>
    <dbReference type="NCBI Taxonomy" id="2528021"/>
    <lineage>
        <taxon>Bacteria</taxon>
        <taxon>Pseudomonadati</taxon>
        <taxon>Planctomycetota</taxon>
        <taxon>Planctomycetia</taxon>
        <taxon>Pirellulales</taxon>
        <taxon>Pirellulaceae</taxon>
        <taxon>Anatilimnocola</taxon>
    </lineage>
</organism>
<keyword evidence="1" id="KW-0732">Signal</keyword>
<dbReference type="KEGG" id="aagg:ETAA8_56570"/>
<dbReference type="AlphaFoldDB" id="A0A517YJX7"/>
<dbReference type="RefSeq" id="WP_145096110.1">
    <property type="nucleotide sequence ID" value="NZ_CP036274.1"/>
</dbReference>
<proteinExistence type="predicted"/>
<dbReference type="OrthoDB" id="616449at2"/>
<dbReference type="Gene3D" id="2.120.10.80">
    <property type="entry name" value="Kelch-type beta propeller"/>
    <property type="match status" value="1"/>
</dbReference>
<dbReference type="InterPro" id="IPR011044">
    <property type="entry name" value="Quino_amine_DH_bsu"/>
</dbReference>
<keyword evidence="3" id="KW-1185">Reference proteome</keyword>
<feature type="signal peptide" evidence="1">
    <location>
        <begin position="1"/>
        <end position="25"/>
    </location>
</feature>
<accession>A0A517YJX7</accession>
<dbReference type="Proteomes" id="UP000315017">
    <property type="component" value="Chromosome"/>
</dbReference>
<feature type="chain" id="PRO_5022030825" evidence="1">
    <location>
        <begin position="26"/>
        <end position="470"/>
    </location>
</feature>
<evidence type="ECO:0000256" key="1">
    <source>
        <dbReference type="SAM" id="SignalP"/>
    </source>
</evidence>
<dbReference type="InterPro" id="IPR015915">
    <property type="entry name" value="Kelch-typ_b-propeller"/>
</dbReference>